<dbReference type="SUPFAM" id="SSF55073">
    <property type="entry name" value="Nucleotide cyclase"/>
    <property type="match status" value="1"/>
</dbReference>
<evidence type="ECO:0000256" key="1">
    <source>
        <dbReference type="SAM" id="Phobius"/>
    </source>
</evidence>
<evidence type="ECO:0000313" key="5">
    <source>
        <dbReference type="Proteomes" id="UP000294546"/>
    </source>
</evidence>
<proteinExistence type="predicted"/>
<dbReference type="GO" id="GO:0071111">
    <property type="term" value="F:cyclic-guanylate-specific phosphodiesterase activity"/>
    <property type="evidence" value="ECO:0007669"/>
    <property type="project" value="InterPro"/>
</dbReference>
<dbReference type="Proteomes" id="UP000294546">
    <property type="component" value="Unassembled WGS sequence"/>
</dbReference>
<dbReference type="CDD" id="cd01949">
    <property type="entry name" value="GGDEF"/>
    <property type="match status" value="1"/>
</dbReference>
<evidence type="ECO:0000313" key="4">
    <source>
        <dbReference type="EMBL" id="TCK05674.1"/>
    </source>
</evidence>
<dbReference type="InterPro" id="IPR050706">
    <property type="entry name" value="Cyclic-di-GMP_PDE-like"/>
</dbReference>
<dbReference type="InterPro" id="IPR001633">
    <property type="entry name" value="EAL_dom"/>
</dbReference>
<dbReference type="SUPFAM" id="SSF141868">
    <property type="entry name" value="EAL domain-like"/>
    <property type="match status" value="1"/>
</dbReference>
<dbReference type="AlphaFoldDB" id="A0A4R1GCE2"/>
<reference evidence="4 5" key="1">
    <citation type="submission" date="2019-03" db="EMBL/GenBank/DDBJ databases">
        <title>Genomic Encyclopedia of Archaeal and Bacterial Type Strains, Phase II (KMG-II): from individual species to whole genera.</title>
        <authorList>
            <person name="Goeker M."/>
        </authorList>
    </citation>
    <scope>NUCLEOTIDE SEQUENCE [LARGE SCALE GENOMIC DNA]</scope>
    <source>
        <strain evidence="4 5">DSM 27697</strain>
    </source>
</reference>
<keyword evidence="1" id="KW-1133">Transmembrane helix</keyword>
<dbReference type="SMART" id="SM00267">
    <property type="entry name" value="GGDEF"/>
    <property type="match status" value="1"/>
</dbReference>
<evidence type="ECO:0000259" key="3">
    <source>
        <dbReference type="PROSITE" id="PS50887"/>
    </source>
</evidence>
<dbReference type="Gene3D" id="3.20.20.450">
    <property type="entry name" value="EAL domain"/>
    <property type="match status" value="1"/>
</dbReference>
<feature type="domain" description="EAL" evidence="2">
    <location>
        <begin position="409"/>
        <end position="651"/>
    </location>
</feature>
<dbReference type="PANTHER" id="PTHR33121">
    <property type="entry name" value="CYCLIC DI-GMP PHOSPHODIESTERASE PDEF"/>
    <property type="match status" value="1"/>
</dbReference>
<feature type="transmembrane region" description="Helical" evidence="1">
    <location>
        <begin position="28"/>
        <end position="48"/>
    </location>
</feature>
<dbReference type="InterPro" id="IPR000160">
    <property type="entry name" value="GGDEF_dom"/>
</dbReference>
<name>A0A4R1GCE2_9GAMM</name>
<dbReference type="PROSITE" id="PS50887">
    <property type="entry name" value="GGDEF"/>
    <property type="match status" value="1"/>
</dbReference>
<sequence length="651" mass="73800">MNTLSSFKSAVMAANKGLVLFFRSERGLIATLFILYFIATLTLTGLTFRASQIAQLSQTRSTLLTAARSGGHLIGRYFHDIYSLNRQPGDVHYRLIVETLDQLVADLPEVEYVYSMDVVGDQAFFIVSNETRLDLQRGTPSRFYNPYGSAPKELFEAYHSKTDIFTPVYTNEWGTFRSAFVPTKRSDGSYFVMAADMKVDSPNTLLINSLKLAALVSLIGLAPIYPLLRVYHRLRRRREEELEAELYFDPITGLPRITKMEADLADNTEPLGGILINLDEFHAVNTLFGYEVGDHLLAEIAQALRAQLPADTKLYRSLVDEYFILLRGYDETRAVQLTSRLLASVFEPIEADEQRRITLTARAGLVLNEIDPVRLQHDAREAMDEAARSGIEMLVFSDALRPEQRYEDNLHWLNVLNDAFRDHRVRPWFQPILDTTEGKIRHYEALARVVDKDGKIHTPFHFLPVIRKSHLYRQLTCAIIDQSFALFGPLTSSLSINLTRFDLMDEETIAYLLQEYEHHGLHGRLIIEVIESESIGYQDEVLRVLKQLKLAGIKLAIDDFGSGYSNFDQMLKIDADYLKIDGSLISCVLTSHKAGALVDAIISFASSLDIPLIAEFVEDQKILDYLKIRGVQFMQGFTIGRPAPADQQQIL</sequence>
<dbReference type="SMART" id="SM00052">
    <property type="entry name" value="EAL"/>
    <property type="match status" value="1"/>
</dbReference>
<dbReference type="PANTHER" id="PTHR33121:SF71">
    <property type="entry name" value="OXYGEN SENSOR PROTEIN DOSP"/>
    <property type="match status" value="1"/>
</dbReference>
<feature type="transmembrane region" description="Helical" evidence="1">
    <location>
        <begin position="205"/>
        <end position="228"/>
    </location>
</feature>
<dbReference type="RefSeq" id="WP_132292997.1">
    <property type="nucleotide sequence ID" value="NZ_SMFU01000009.1"/>
</dbReference>
<dbReference type="CDD" id="cd01948">
    <property type="entry name" value="EAL"/>
    <property type="match status" value="1"/>
</dbReference>
<keyword evidence="5" id="KW-1185">Reference proteome</keyword>
<evidence type="ECO:0000259" key="2">
    <source>
        <dbReference type="PROSITE" id="PS50883"/>
    </source>
</evidence>
<dbReference type="NCBIfam" id="TIGR00254">
    <property type="entry name" value="GGDEF"/>
    <property type="match status" value="1"/>
</dbReference>
<dbReference type="InterPro" id="IPR043128">
    <property type="entry name" value="Rev_trsase/Diguanyl_cyclase"/>
</dbReference>
<feature type="domain" description="GGDEF" evidence="3">
    <location>
        <begin position="269"/>
        <end position="399"/>
    </location>
</feature>
<gene>
    <name evidence="4" type="ORF">CLV83_2602</name>
</gene>
<dbReference type="Pfam" id="PF00990">
    <property type="entry name" value="GGDEF"/>
    <property type="match status" value="1"/>
</dbReference>
<dbReference type="PROSITE" id="PS50883">
    <property type="entry name" value="EAL"/>
    <property type="match status" value="1"/>
</dbReference>
<dbReference type="Pfam" id="PF00563">
    <property type="entry name" value="EAL"/>
    <property type="match status" value="1"/>
</dbReference>
<keyword evidence="1" id="KW-0472">Membrane</keyword>
<dbReference type="Gene3D" id="3.30.70.270">
    <property type="match status" value="1"/>
</dbReference>
<protein>
    <submittedName>
        <fullName evidence="4">Diguanylate cyclase/phosphodiesterase</fullName>
    </submittedName>
</protein>
<dbReference type="EMBL" id="SMFU01000009">
    <property type="protein sequence ID" value="TCK05674.1"/>
    <property type="molecule type" value="Genomic_DNA"/>
</dbReference>
<dbReference type="OrthoDB" id="6168558at2"/>
<dbReference type="InterPro" id="IPR029787">
    <property type="entry name" value="Nucleotide_cyclase"/>
</dbReference>
<comment type="caution">
    <text evidence="4">The sequence shown here is derived from an EMBL/GenBank/DDBJ whole genome shotgun (WGS) entry which is preliminary data.</text>
</comment>
<organism evidence="4 5">
    <name type="scientific">Marinobacterium mangrovicola</name>
    <dbReference type="NCBI Taxonomy" id="1476959"/>
    <lineage>
        <taxon>Bacteria</taxon>
        <taxon>Pseudomonadati</taxon>
        <taxon>Pseudomonadota</taxon>
        <taxon>Gammaproteobacteria</taxon>
        <taxon>Oceanospirillales</taxon>
        <taxon>Oceanospirillaceae</taxon>
        <taxon>Marinobacterium</taxon>
    </lineage>
</organism>
<dbReference type="InterPro" id="IPR035919">
    <property type="entry name" value="EAL_sf"/>
</dbReference>
<keyword evidence="1" id="KW-0812">Transmembrane</keyword>
<accession>A0A4R1GCE2</accession>